<evidence type="ECO:0000259" key="5">
    <source>
        <dbReference type="PROSITE" id="PS50893"/>
    </source>
</evidence>
<keyword evidence="7" id="KW-1185">Reference proteome</keyword>
<dbReference type="RefSeq" id="WP_257317343.1">
    <property type="nucleotide sequence ID" value="NZ_JANFDG010000028.1"/>
</dbReference>
<feature type="domain" description="ABC transporter" evidence="5">
    <location>
        <begin position="8"/>
        <end position="238"/>
    </location>
</feature>
<dbReference type="Pfam" id="PF08402">
    <property type="entry name" value="TOBE_2"/>
    <property type="match status" value="1"/>
</dbReference>
<dbReference type="Proteomes" id="UP001595377">
    <property type="component" value="Unassembled WGS sequence"/>
</dbReference>
<sequence length="366" mass="39155">MMSGNHHIRIEGVSKAYGSFVALKGIDLSIAKGEFFSLLGPSGCGKTSLLKILGGFEAPSAGDVIIAGTRVNDVPPYRRNTNMVFQSYALFPHLDVYANIGYGLKRRKASEAEKRATIEGLIDLMQLKGLENRNVEKLSGGQKQRVALARALALKPEVLLLDEPLGALDKKLRDEMQKELRAIQQRVGITFVFVTHDQEEAMALSDRVAVLFDGRIAQVDTPRNLYNRPKSVDVAQFIGTINLFDGVLRSATGGRTTVESPDFGTISVAEPAPSTASGRLRMAVRPEQVAIEAAGAAAAPGRIAGEGTVTALSFRGDRSYVELALKTSGAPLSVVVPNVSSSQVRSLDVGTTAGFSFAAEDLLLLE</sequence>
<reference evidence="7" key="1">
    <citation type="journal article" date="2019" name="Int. J. Syst. Evol. Microbiol.">
        <title>The Global Catalogue of Microorganisms (GCM) 10K type strain sequencing project: providing services to taxonomists for standard genome sequencing and annotation.</title>
        <authorList>
            <consortium name="The Broad Institute Genomics Platform"/>
            <consortium name="The Broad Institute Genome Sequencing Center for Infectious Disease"/>
            <person name="Wu L."/>
            <person name="Ma J."/>
        </authorList>
    </citation>
    <scope>NUCLEOTIDE SEQUENCE [LARGE SCALE GENOMIC DNA]</scope>
    <source>
        <strain evidence="7">KCTC 52677</strain>
    </source>
</reference>
<dbReference type="InterPro" id="IPR027417">
    <property type="entry name" value="P-loop_NTPase"/>
</dbReference>
<accession>A0ABV7DER4</accession>
<comment type="similarity">
    <text evidence="1">Belongs to the ABC transporter superfamily.</text>
</comment>
<dbReference type="GO" id="GO:0005524">
    <property type="term" value="F:ATP binding"/>
    <property type="evidence" value="ECO:0007669"/>
    <property type="project" value="UniProtKB-KW"/>
</dbReference>
<dbReference type="SMART" id="SM00382">
    <property type="entry name" value="AAA"/>
    <property type="match status" value="1"/>
</dbReference>
<evidence type="ECO:0000313" key="6">
    <source>
        <dbReference type="EMBL" id="MFC3073441.1"/>
    </source>
</evidence>
<dbReference type="InterPro" id="IPR050093">
    <property type="entry name" value="ABC_SmlMolc_Importer"/>
</dbReference>
<dbReference type="InterPro" id="IPR003439">
    <property type="entry name" value="ABC_transporter-like_ATP-bd"/>
</dbReference>
<evidence type="ECO:0000313" key="7">
    <source>
        <dbReference type="Proteomes" id="UP001595377"/>
    </source>
</evidence>
<keyword evidence="2" id="KW-0813">Transport</keyword>
<dbReference type="InterPro" id="IPR013611">
    <property type="entry name" value="Transp-assoc_OB_typ2"/>
</dbReference>
<evidence type="ECO:0000256" key="3">
    <source>
        <dbReference type="ARBA" id="ARBA00022741"/>
    </source>
</evidence>
<evidence type="ECO:0000256" key="2">
    <source>
        <dbReference type="ARBA" id="ARBA00022448"/>
    </source>
</evidence>
<dbReference type="SUPFAM" id="SSF52540">
    <property type="entry name" value="P-loop containing nucleoside triphosphate hydrolases"/>
    <property type="match status" value="1"/>
</dbReference>
<dbReference type="SUPFAM" id="SSF50331">
    <property type="entry name" value="MOP-like"/>
    <property type="match status" value="1"/>
</dbReference>
<organism evidence="6 7">
    <name type="scientific">Shinella pollutisoli</name>
    <dbReference type="NCBI Taxonomy" id="2250594"/>
    <lineage>
        <taxon>Bacteria</taxon>
        <taxon>Pseudomonadati</taxon>
        <taxon>Pseudomonadota</taxon>
        <taxon>Alphaproteobacteria</taxon>
        <taxon>Hyphomicrobiales</taxon>
        <taxon>Rhizobiaceae</taxon>
        <taxon>Shinella</taxon>
    </lineage>
</organism>
<dbReference type="PROSITE" id="PS00211">
    <property type="entry name" value="ABC_TRANSPORTER_1"/>
    <property type="match status" value="1"/>
</dbReference>
<evidence type="ECO:0000256" key="4">
    <source>
        <dbReference type="ARBA" id="ARBA00022840"/>
    </source>
</evidence>
<gene>
    <name evidence="6" type="ORF">ACFOHH_10025</name>
</gene>
<dbReference type="PROSITE" id="PS50893">
    <property type="entry name" value="ABC_TRANSPORTER_2"/>
    <property type="match status" value="1"/>
</dbReference>
<comment type="caution">
    <text evidence="6">The sequence shown here is derived from an EMBL/GenBank/DDBJ whole genome shotgun (WGS) entry which is preliminary data.</text>
</comment>
<dbReference type="Gene3D" id="3.40.50.300">
    <property type="entry name" value="P-loop containing nucleotide triphosphate hydrolases"/>
    <property type="match status" value="1"/>
</dbReference>
<dbReference type="InterPro" id="IPR017871">
    <property type="entry name" value="ABC_transporter-like_CS"/>
</dbReference>
<dbReference type="Pfam" id="PF00005">
    <property type="entry name" value="ABC_tran"/>
    <property type="match status" value="1"/>
</dbReference>
<protein>
    <submittedName>
        <fullName evidence="6">ABC transporter ATP-binding protein</fullName>
    </submittedName>
</protein>
<dbReference type="InterPro" id="IPR008995">
    <property type="entry name" value="Mo/tungstate-bd_C_term_dom"/>
</dbReference>
<dbReference type="PANTHER" id="PTHR42781">
    <property type="entry name" value="SPERMIDINE/PUTRESCINE IMPORT ATP-BINDING PROTEIN POTA"/>
    <property type="match status" value="1"/>
</dbReference>
<dbReference type="Gene3D" id="2.40.50.100">
    <property type="match status" value="1"/>
</dbReference>
<keyword evidence="3" id="KW-0547">Nucleotide-binding</keyword>
<dbReference type="PANTHER" id="PTHR42781:SF4">
    <property type="entry name" value="SPERMIDINE_PUTRESCINE IMPORT ATP-BINDING PROTEIN POTA"/>
    <property type="match status" value="1"/>
</dbReference>
<evidence type="ECO:0000256" key="1">
    <source>
        <dbReference type="ARBA" id="ARBA00005417"/>
    </source>
</evidence>
<dbReference type="EMBL" id="JBHRSP010000015">
    <property type="protein sequence ID" value="MFC3073441.1"/>
    <property type="molecule type" value="Genomic_DNA"/>
</dbReference>
<dbReference type="InterPro" id="IPR003593">
    <property type="entry name" value="AAA+_ATPase"/>
</dbReference>
<name>A0ABV7DER4_9HYPH</name>
<keyword evidence="4 6" id="KW-0067">ATP-binding</keyword>
<proteinExistence type="inferred from homology"/>